<proteinExistence type="predicted"/>
<feature type="signal peptide" evidence="1">
    <location>
        <begin position="1"/>
        <end position="19"/>
    </location>
</feature>
<evidence type="ECO:0000313" key="2">
    <source>
        <dbReference type="EMBL" id="JAV68516.1"/>
    </source>
</evidence>
<keyword evidence="1" id="KW-0732">Signal</keyword>
<sequence>MSTSFTVICFFATILGVSAICSFNFDDVLRKCGDLHGYDPNTVAKNYLTEYSEDEGPKFREFLDCAWTGWRFLRNAEVDFDAIKSKKVEPLLVTGVCDDVLQSSRPTDPFIDAVDTCEDSLPADIRSENARRCITKEYQKNIWK</sequence>
<dbReference type="Proteomes" id="UP000327044">
    <property type="component" value="Unassembled WGS sequence"/>
</dbReference>
<accession>A0A1Y1LAA2</accession>
<protein>
    <submittedName>
        <fullName evidence="2">Uncharacterized protein</fullName>
    </submittedName>
</protein>
<evidence type="ECO:0000256" key="1">
    <source>
        <dbReference type="SAM" id="SignalP"/>
    </source>
</evidence>
<dbReference type="EMBL" id="GEZM01065291">
    <property type="protein sequence ID" value="JAV68516.1"/>
    <property type="molecule type" value="Transcribed_RNA"/>
</dbReference>
<evidence type="ECO:0000313" key="4">
    <source>
        <dbReference type="Proteomes" id="UP000327044"/>
    </source>
</evidence>
<keyword evidence="4" id="KW-1185">Reference proteome</keyword>
<feature type="chain" id="PRO_5036029822" evidence="1">
    <location>
        <begin position="20"/>
        <end position="144"/>
    </location>
</feature>
<reference evidence="3 4" key="2">
    <citation type="journal article" date="2018" name="Elife">
        <title>Firefly genomes illuminate parallel origins of bioluminescence in beetles.</title>
        <authorList>
            <person name="Fallon T.R."/>
            <person name="Lower S.E."/>
            <person name="Chang C.H."/>
            <person name="Bessho-Uehara M."/>
            <person name="Martin G.J."/>
            <person name="Bewick A.J."/>
            <person name="Behringer M."/>
            <person name="Debat H.J."/>
            <person name="Wong I."/>
            <person name="Day J.C."/>
            <person name="Suvorov A."/>
            <person name="Silva C.J."/>
            <person name="Stanger-Hall K.F."/>
            <person name="Hall D.W."/>
            <person name="Schmitz R.J."/>
            <person name="Nelson D.R."/>
            <person name="Lewis S.M."/>
            <person name="Shigenobu S."/>
            <person name="Bybee S.M."/>
            <person name="Larracuente A.M."/>
            <person name="Oba Y."/>
            <person name="Weng J.K."/>
        </authorList>
    </citation>
    <scope>NUCLEOTIDE SEQUENCE [LARGE SCALE GENOMIC DNA]</scope>
    <source>
        <strain evidence="3">1611_PpyrPB1</strain>
        <tissue evidence="3">Whole body</tissue>
    </source>
</reference>
<name>A0A1Y1LAA2_PHOPY</name>
<evidence type="ECO:0000313" key="3">
    <source>
        <dbReference type="EMBL" id="KAB0804953.1"/>
    </source>
</evidence>
<dbReference type="EMBL" id="VVIM01000001">
    <property type="protein sequence ID" value="KAB0804953.1"/>
    <property type="molecule type" value="Genomic_DNA"/>
</dbReference>
<reference evidence="3" key="3">
    <citation type="submission" date="2019-08" db="EMBL/GenBank/DDBJ databases">
        <authorList>
            <consortium name="Photinus pyralis genome working group"/>
            <person name="Fallon T.R."/>
            <person name="Sander Lower S.E."/>
            <person name="Weng J.-K."/>
        </authorList>
    </citation>
    <scope>NUCLEOTIDE SEQUENCE</scope>
    <source>
        <strain evidence="3">1611_PpyrPB1</strain>
        <tissue evidence="3">Whole body</tissue>
    </source>
</reference>
<organism evidence="2">
    <name type="scientific">Photinus pyralis</name>
    <name type="common">Common eastern firefly</name>
    <name type="synonym">Lampyris pyralis</name>
    <dbReference type="NCBI Taxonomy" id="7054"/>
    <lineage>
        <taxon>Eukaryota</taxon>
        <taxon>Metazoa</taxon>
        <taxon>Ecdysozoa</taxon>
        <taxon>Arthropoda</taxon>
        <taxon>Hexapoda</taxon>
        <taxon>Insecta</taxon>
        <taxon>Pterygota</taxon>
        <taxon>Neoptera</taxon>
        <taxon>Endopterygota</taxon>
        <taxon>Coleoptera</taxon>
        <taxon>Polyphaga</taxon>
        <taxon>Elateriformia</taxon>
        <taxon>Elateroidea</taxon>
        <taxon>Lampyridae</taxon>
        <taxon>Lampyrinae</taxon>
        <taxon>Photinus</taxon>
    </lineage>
</organism>
<gene>
    <name evidence="3" type="ORF">PPYR_01923</name>
</gene>
<dbReference type="InParanoid" id="A0A1Y1LAA2"/>
<dbReference type="AlphaFoldDB" id="A0A1Y1LAA2"/>
<reference evidence="2" key="1">
    <citation type="journal article" date="2016" name="Sci. Rep.">
        <title>Molecular characterization of firefly nuptial gifts: a multi-omics approach sheds light on postcopulatory sexual selection.</title>
        <authorList>
            <person name="Al-Wathiqui N."/>
            <person name="Fallon T.R."/>
            <person name="South A."/>
            <person name="Weng J.K."/>
            <person name="Lewis S.M."/>
        </authorList>
    </citation>
    <scope>NUCLEOTIDE SEQUENCE</scope>
</reference>